<dbReference type="AlphaFoldDB" id="A0A4Y9S8Z9"/>
<accession>A0A4Y9S8Z9</accession>
<organism evidence="2 3">
    <name type="scientific">Zemynaea arenosa</name>
    <dbReference type="NCBI Taxonomy" id="2561931"/>
    <lineage>
        <taxon>Bacteria</taxon>
        <taxon>Pseudomonadati</taxon>
        <taxon>Pseudomonadota</taxon>
        <taxon>Betaproteobacteria</taxon>
        <taxon>Burkholderiales</taxon>
        <taxon>Oxalobacteraceae</taxon>
        <taxon>Telluria group</taxon>
        <taxon>Zemynaea</taxon>
    </lineage>
</organism>
<comment type="caution">
    <text evidence="2">The sequence shown here is derived from an EMBL/GenBank/DDBJ whole genome shotgun (WGS) entry which is preliminary data.</text>
</comment>
<dbReference type="PANTHER" id="PTHR40590">
    <property type="entry name" value="CYTOPLASMIC PROTEIN-RELATED"/>
    <property type="match status" value="1"/>
</dbReference>
<dbReference type="InterPro" id="IPR002816">
    <property type="entry name" value="TraB/PrgY/GumN_fam"/>
</dbReference>
<dbReference type="CDD" id="cd14789">
    <property type="entry name" value="Tiki"/>
    <property type="match status" value="1"/>
</dbReference>
<feature type="chain" id="PRO_5021489406" evidence="1">
    <location>
        <begin position="33"/>
        <end position="329"/>
    </location>
</feature>
<dbReference type="InterPro" id="IPR047111">
    <property type="entry name" value="YbaP-like"/>
</dbReference>
<reference evidence="2 3" key="1">
    <citation type="submission" date="2019-03" db="EMBL/GenBank/DDBJ databases">
        <title>Draft Genome Sequence of Massilia arenosa sp. nov., a Novel Massilia Species Isolated from a Sandy-loam Maize Soil.</title>
        <authorList>
            <person name="Raths R."/>
            <person name="Peta V."/>
            <person name="Bucking H."/>
        </authorList>
    </citation>
    <scope>NUCLEOTIDE SEQUENCE [LARGE SCALE GENOMIC DNA]</scope>
    <source>
        <strain evidence="2 3">MC02</strain>
    </source>
</reference>
<evidence type="ECO:0000256" key="1">
    <source>
        <dbReference type="SAM" id="SignalP"/>
    </source>
</evidence>
<dbReference type="EMBL" id="SPVF01000196">
    <property type="protein sequence ID" value="TFW16972.1"/>
    <property type="molecule type" value="Genomic_DNA"/>
</dbReference>
<dbReference type="Pfam" id="PF01963">
    <property type="entry name" value="TraB_PrgY_gumN"/>
    <property type="match status" value="1"/>
</dbReference>
<dbReference type="PANTHER" id="PTHR40590:SF1">
    <property type="entry name" value="CYTOPLASMIC PROTEIN"/>
    <property type="match status" value="1"/>
</dbReference>
<dbReference type="OrthoDB" id="9025834at2"/>
<keyword evidence="1" id="KW-0732">Signal</keyword>
<dbReference type="RefSeq" id="WP_135208088.1">
    <property type="nucleotide sequence ID" value="NZ_SPVF01000196.1"/>
</dbReference>
<keyword evidence="3" id="KW-1185">Reference proteome</keyword>
<evidence type="ECO:0000313" key="2">
    <source>
        <dbReference type="EMBL" id="TFW16972.1"/>
    </source>
</evidence>
<dbReference type="Proteomes" id="UP000298438">
    <property type="component" value="Unassembled WGS sequence"/>
</dbReference>
<sequence length="329" mass="35550">MKAGQGVWRRLARAIRGLTGVLALGAAGHAGAADPVATGTAVSAVHSAAQLASTPAARRGALFRVSRDGHTSYLFGTVHVGRPDFYPLPVEATRALLESRTLVLELDTRAQAPFERALARHGVYPAGQTVRQHLRADTLARLIPALRARGYEFENVSHLKPWLLANLLAGAELEKDGFKRSDGLEFFLLAQAQRQGSRVAELESAELQLGLFDSMSEQAAEDYLRETLADLEDGSSLRKSRQLLDAWFAGDAAAQDGAWREATQGDSVASAFTRRVLLGQRNPEMAAGIERIMRAGETSFVGVGLLHLLGDDGLPQLLAQRGYSVERVY</sequence>
<protein>
    <submittedName>
        <fullName evidence="2">TraB/GumN family protein</fullName>
    </submittedName>
</protein>
<feature type="signal peptide" evidence="1">
    <location>
        <begin position="1"/>
        <end position="32"/>
    </location>
</feature>
<name>A0A4Y9S8Z9_9BURK</name>
<evidence type="ECO:0000313" key="3">
    <source>
        <dbReference type="Proteomes" id="UP000298438"/>
    </source>
</evidence>
<gene>
    <name evidence="2" type="ORF">E4L96_15290</name>
</gene>
<proteinExistence type="predicted"/>